<evidence type="ECO:0000313" key="3">
    <source>
        <dbReference type="Proteomes" id="UP000032254"/>
    </source>
</evidence>
<evidence type="ECO:0000256" key="1">
    <source>
        <dbReference type="SAM" id="MobiDB-lite"/>
    </source>
</evidence>
<dbReference type="GeneID" id="301303559"/>
<dbReference type="PATRIC" id="fig|47853.6.peg.1118"/>
<protein>
    <submittedName>
        <fullName evidence="2">Uncharacterized protein</fullName>
    </submittedName>
</protein>
<dbReference type="Proteomes" id="UP000032254">
    <property type="component" value="Unassembled WGS sequence"/>
</dbReference>
<feature type="region of interest" description="Disordered" evidence="1">
    <location>
        <begin position="1"/>
        <end position="21"/>
    </location>
</feature>
<dbReference type="AlphaFoldDB" id="A0A0D0X622"/>
<dbReference type="OrthoDB" id="3393681at2"/>
<dbReference type="EMBL" id="JXSX01000001">
    <property type="protein sequence ID" value="KIR64950.1"/>
    <property type="molecule type" value="Genomic_DNA"/>
</dbReference>
<sequence>MRDADTPPQEPTDDRPHPVTLTPQQCADLIRAAAAEVRERVQEWRDSPNWRNTPTNSHRYETTVGAIDALGQLRDPNTEEAVASLADAVRPVIVEWRPSRPGPEQSIYAAVERLRRTIDTST</sequence>
<proteinExistence type="predicted"/>
<evidence type="ECO:0000313" key="2">
    <source>
        <dbReference type="EMBL" id="KIR64950.1"/>
    </source>
</evidence>
<reference evidence="2 3" key="1">
    <citation type="submission" date="2015-01" db="EMBL/GenBank/DDBJ databases">
        <title>Sequencing and annotation of Micromonospora carbonacea strain JXNU-1 genome.</title>
        <authorList>
            <person name="Long Z."/>
            <person name="Huang Y."/>
            <person name="Jiang Y."/>
        </authorList>
    </citation>
    <scope>NUCLEOTIDE SEQUENCE [LARGE SCALE GENOMIC DNA]</scope>
    <source>
        <strain evidence="2 3">JXNU-1</strain>
    </source>
</reference>
<accession>A0A0D0X622</accession>
<name>A0A0D0X622_9ACTN</name>
<keyword evidence="3" id="KW-1185">Reference proteome</keyword>
<organism evidence="2 3">
    <name type="scientific">Micromonospora haikouensis</name>
    <dbReference type="NCBI Taxonomy" id="686309"/>
    <lineage>
        <taxon>Bacteria</taxon>
        <taxon>Bacillati</taxon>
        <taxon>Actinomycetota</taxon>
        <taxon>Actinomycetes</taxon>
        <taxon>Micromonosporales</taxon>
        <taxon>Micromonosporaceae</taxon>
        <taxon>Micromonospora</taxon>
    </lineage>
</organism>
<comment type="caution">
    <text evidence="2">The sequence shown here is derived from an EMBL/GenBank/DDBJ whole genome shotgun (WGS) entry which is preliminary data.</text>
</comment>
<dbReference type="RefSeq" id="WP_043961704.1">
    <property type="nucleotide sequence ID" value="NZ_JXSX01000001.1"/>
</dbReference>
<gene>
    <name evidence="2" type="ORF">TK50_05245</name>
</gene>